<reference evidence="1" key="1">
    <citation type="submission" date="2014-09" db="EMBL/GenBank/DDBJ databases">
        <authorList>
            <person name="Magalhaes I.L.F."/>
            <person name="Oliveira U."/>
            <person name="Santos F.R."/>
            <person name="Vidigal T.H.D.A."/>
            <person name="Brescovit A.D."/>
            <person name="Santos A.J."/>
        </authorList>
    </citation>
    <scope>NUCLEOTIDE SEQUENCE</scope>
    <source>
        <tissue evidence="1">Shoot tissue taken approximately 20 cm above the soil surface</tissue>
    </source>
</reference>
<sequence length="12" mass="1335">MPGKKSKEVFLA</sequence>
<evidence type="ECO:0000313" key="1">
    <source>
        <dbReference type="EMBL" id="JAE00382.1"/>
    </source>
</evidence>
<proteinExistence type="predicted"/>
<protein>
    <submittedName>
        <fullName evidence="1">Uncharacterized protein</fullName>
    </submittedName>
</protein>
<accession>A0A0A9EJV0</accession>
<reference evidence="1" key="2">
    <citation type="journal article" date="2015" name="Data Brief">
        <title>Shoot transcriptome of the giant reed, Arundo donax.</title>
        <authorList>
            <person name="Barrero R.A."/>
            <person name="Guerrero F.D."/>
            <person name="Moolhuijzen P."/>
            <person name="Goolsby J.A."/>
            <person name="Tidwell J."/>
            <person name="Bellgard S.E."/>
            <person name="Bellgard M.I."/>
        </authorList>
    </citation>
    <scope>NUCLEOTIDE SEQUENCE</scope>
    <source>
        <tissue evidence="1">Shoot tissue taken approximately 20 cm above the soil surface</tissue>
    </source>
</reference>
<dbReference type="EMBL" id="GBRH01197514">
    <property type="protein sequence ID" value="JAE00382.1"/>
    <property type="molecule type" value="Transcribed_RNA"/>
</dbReference>
<organism evidence="1">
    <name type="scientific">Arundo donax</name>
    <name type="common">Giant reed</name>
    <name type="synonym">Donax arundinaceus</name>
    <dbReference type="NCBI Taxonomy" id="35708"/>
    <lineage>
        <taxon>Eukaryota</taxon>
        <taxon>Viridiplantae</taxon>
        <taxon>Streptophyta</taxon>
        <taxon>Embryophyta</taxon>
        <taxon>Tracheophyta</taxon>
        <taxon>Spermatophyta</taxon>
        <taxon>Magnoliopsida</taxon>
        <taxon>Liliopsida</taxon>
        <taxon>Poales</taxon>
        <taxon>Poaceae</taxon>
        <taxon>PACMAD clade</taxon>
        <taxon>Arundinoideae</taxon>
        <taxon>Arundineae</taxon>
        <taxon>Arundo</taxon>
    </lineage>
</organism>
<name>A0A0A9EJV0_ARUDO</name>